<reference evidence="1 2" key="1">
    <citation type="submission" date="2019-12" db="EMBL/GenBank/DDBJ databases">
        <authorList>
            <person name="Alioto T."/>
            <person name="Alioto T."/>
            <person name="Gomez Garrido J."/>
        </authorList>
    </citation>
    <scope>NUCLEOTIDE SEQUENCE [LARGE SCALE GENOMIC DNA]</scope>
</reference>
<dbReference type="Gene3D" id="3.40.50.720">
    <property type="entry name" value="NAD(P)-binding Rossmann-like Domain"/>
    <property type="match status" value="1"/>
</dbReference>
<evidence type="ECO:0000313" key="2">
    <source>
        <dbReference type="Proteomes" id="UP000594638"/>
    </source>
</evidence>
<dbReference type="InterPro" id="IPR036291">
    <property type="entry name" value="NAD(P)-bd_dom_sf"/>
</dbReference>
<dbReference type="SUPFAM" id="SSF51735">
    <property type="entry name" value="NAD(P)-binding Rossmann-fold domains"/>
    <property type="match status" value="1"/>
</dbReference>
<dbReference type="AlphaFoldDB" id="A0A8S0T3Q9"/>
<accession>A0A8S0T3Q9</accession>
<sequence>MTTPGKKVLLTSSGDKISLNIARHLTQRGCRLVLMGNEGPLRSETEKIKRSLDGFVTVEVVGLDMEGDREAVFDDAVGKAWRILGNLDAFVNCYSYEEAASSNIMGVILYVCIFMNRHTVESSIVMD</sequence>
<dbReference type="PANTHER" id="PTHR44375:SF6">
    <property type="entry name" value="F28J7.36 PROTEIN"/>
    <property type="match status" value="1"/>
</dbReference>
<dbReference type="PANTHER" id="PTHR44375">
    <property type="entry name" value="BETA-KETOACYL-ACP REDUCTASE-LIKE PROTEIN-RELATED"/>
    <property type="match status" value="1"/>
</dbReference>
<name>A0A8S0T3Q9_OLEEU</name>
<dbReference type="Gramene" id="OE9A011708T1">
    <property type="protein sequence ID" value="OE9A011708C1"/>
    <property type="gene ID" value="OE9A011708"/>
</dbReference>
<protein>
    <submittedName>
        <fullName evidence="1">Uncharacterized protein</fullName>
    </submittedName>
</protein>
<proteinExistence type="predicted"/>
<dbReference type="OrthoDB" id="294295at2759"/>
<dbReference type="EMBL" id="CACTIH010005644">
    <property type="protein sequence ID" value="CAA2999647.1"/>
    <property type="molecule type" value="Genomic_DNA"/>
</dbReference>
<organism evidence="1 2">
    <name type="scientific">Olea europaea subsp. europaea</name>
    <dbReference type="NCBI Taxonomy" id="158383"/>
    <lineage>
        <taxon>Eukaryota</taxon>
        <taxon>Viridiplantae</taxon>
        <taxon>Streptophyta</taxon>
        <taxon>Embryophyta</taxon>
        <taxon>Tracheophyta</taxon>
        <taxon>Spermatophyta</taxon>
        <taxon>Magnoliopsida</taxon>
        <taxon>eudicotyledons</taxon>
        <taxon>Gunneridae</taxon>
        <taxon>Pentapetalae</taxon>
        <taxon>asterids</taxon>
        <taxon>lamiids</taxon>
        <taxon>Lamiales</taxon>
        <taxon>Oleaceae</taxon>
        <taxon>Oleeae</taxon>
        <taxon>Olea</taxon>
    </lineage>
</organism>
<keyword evidence="2" id="KW-1185">Reference proteome</keyword>
<dbReference type="Proteomes" id="UP000594638">
    <property type="component" value="Unassembled WGS sequence"/>
</dbReference>
<gene>
    <name evidence="1" type="ORF">OLEA9_A011708</name>
</gene>
<evidence type="ECO:0000313" key="1">
    <source>
        <dbReference type="EMBL" id="CAA2999647.1"/>
    </source>
</evidence>
<comment type="caution">
    <text evidence="1">The sequence shown here is derived from an EMBL/GenBank/DDBJ whole genome shotgun (WGS) entry which is preliminary data.</text>
</comment>